<keyword evidence="4 5" id="KW-0349">Heme</keyword>
<keyword evidence="2 4" id="KW-0479">Metal-binding</keyword>
<dbReference type="Gene3D" id="1.10.630.10">
    <property type="entry name" value="Cytochrome P450"/>
    <property type="match status" value="1"/>
</dbReference>
<dbReference type="GO" id="GO:0008168">
    <property type="term" value="F:methyltransferase activity"/>
    <property type="evidence" value="ECO:0007669"/>
    <property type="project" value="UniProtKB-KW"/>
</dbReference>
<comment type="cofactor">
    <cofactor evidence="1 4">
        <name>heme</name>
        <dbReference type="ChEBI" id="CHEBI:30413"/>
    </cofactor>
</comment>
<dbReference type="AlphaFoldDB" id="A0A8H8R019"/>
<dbReference type="Pfam" id="PF00067">
    <property type="entry name" value="p450"/>
    <property type="match status" value="1"/>
</dbReference>
<evidence type="ECO:0000256" key="4">
    <source>
        <dbReference type="PIRSR" id="PIRSR602401-1"/>
    </source>
</evidence>
<keyword evidence="3 4" id="KW-0408">Iron</keyword>
<dbReference type="OrthoDB" id="3934656at2759"/>
<dbReference type="InterPro" id="IPR036396">
    <property type="entry name" value="Cyt_P450_sf"/>
</dbReference>
<protein>
    <submittedName>
        <fullName evidence="6">Pisatin demethylase</fullName>
    </submittedName>
</protein>
<keyword evidence="6" id="KW-0489">Methyltransferase</keyword>
<proteinExistence type="inferred from homology"/>
<dbReference type="InterPro" id="IPR050121">
    <property type="entry name" value="Cytochrome_P450_monoxygenase"/>
</dbReference>
<keyword evidence="7" id="KW-1185">Reference proteome</keyword>
<dbReference type="GO" id="GO:0032259">
    <property type="term" value="P:methylation"/>
    <property type="evidence" value="ECO:0007669"/>
    <property type="project" value="UniProtKB-KW"/>
</dbReference>
<keyword evidence="5" id="KW-0560">Oxidoreductase</keyword>
<evidence type="ECO:0000256" key="5">
    <source>
        <dbReference type="RuleBase" id="RU000461"/>
    </source>
</evidence>
<dbReference type="InterPro" id="IPR002401">
    <property type="entry name" value="Cyt_P450_E_grp-I"/>
</dbReference>
<evidence type="ECO:0000313" key="7">
    <source>
        <dbReference type="Proteomes" id="UP000431533"/>
    </source>
</evidence>
<evidence type="ECO:0000256" key="3">
    <source>
        <dbReference type="ARBA" id="ARBA00023004"/>
    </source>
</evidence>
<dbReference type="InterPro" id="IPR001128">
    <property type="entry name" value="Cyt_P450"/>
</dbReference>
<comment type="caution">
    <text evidence="6">The sequence shown here is derived from an EMBL/GenBank/DDBJ whole genome shotgun (WGS) entry which is preliminary data.</text>
</comment>
<dbReference type="Proteomes" id="UP000431533">
    <property type="component" value="Unassembled WGS sequence"/>
</dbReference>
<evidence type="ECO:0000256" key="1">
    <source>
        <dbReference type="ARBA" id="ARBA00001971"/>
    </source>
</evidence>
<dbReference type="PRINTS" id="PR00385">
    <property type="entry name" value="P450"/>
</dbReference>
<evidence type="ECO:0000256" key="2">
    <source>
        <dbReference type="ARBA" id="ARBA00022723"/>
    </source>
</evidence>
<dbReference type="GO" id="GO:0020037">
    <property type="term" value="F:heme binding"/>
    <property type="evidence" value="ECO:0007669"/>
    <property type="project" value="InterPro"/>
</dbReference>
<dbReference type="InterPro" id="IPR017972">
    <property type="entry name" value="Cyt_P450_CS"/>
</dbReference>
<dbReference type="PANTHER" id="PTHR24305:SF190">
    <property type="entry name" value="P450, PUTATIVE (EUROFUNG)-RELATED"/>
    <property type="match status" value="1"/>
</dbReference>
<sequence>MTSLLRMEKYVDDCSAVFVQKLREFGKTHETLNMARWLQFYAFDVVGELTVGKRFGFLDEGKDVGGIISAIDTYLAYTANVGVYSEWHPFISSMMQKLSPRQGRGSMVEFTQAQIDKRKEDETSPHELDGTGDFLSIYLALHKKDPSSFTDQDLFAGCITNIGAGSDTTSISLSSVLYNLCKHPEALQKLREELEQKQANGELSNPVTFKESQACPYLQAVIKEALRVHPATGFPLGRVVPKGGATIAGTFFPEGAIVGINTWVAHMNVSVFGHDAELFRPERWLTDKDNYNRMDRYFFTFGMGSRTCIGKNISLMEVGKVIPTLVQEFDFELVNPDADLKTRNVWFVKQQSFFCKVSERHSNSQTTAEK</sequence>
<dbReference type="EMBL" id="QGMH01000131">
    <property type="protein sequence ID" value="TVY24424.1"/>
    <property type="molecule type" value="Genomic_DNA"/>
</dbReference>
<dbReference type="GO" id="GO:0004497">
    <property type="term" value="F:monooxygenase activity"/>
    <property type="evidence" value="ECO:0007669"/>
    <property type="project" value="UniProtKB-KW"/>
</dbReference>
<dbReference type="PROSITE" id="PS00086">
    <property type="entry name" value="CYTOCHROME_P450"/>
    <property type="match status" value="1"/>
</dbReference>
<organism evidence="6 7">
    <name type="scientific">Lachnellula hyalina</name>
    <dbReference type="NCBI Taxonomy" id="1316788"/>
    <lineage>
        <taxon>Eukaryota</taxon>
        <taxon>Fungi</taxon>
        <taxon>Dikarya</taxon>
        <taxon>Ascomycota</taxon>
        <taxon>Pezizomycotina</taxon>
        <taxon>Leotiomycetes</taxon>
        <taxon>Helotiales</taxon>
        <taxon>Lachnaceae</taxon>
        <taxon>Lachnellula</taxon>
    </lineage>
</organism>
<name>A0A8H8R019_9HELO</name>
<gene>
    <name evidence="6" type="primary">PDAT9_0</name>
    <name evidence="6" type="ORF">LHYA1_G007336</name>
</gene>
<feature type="binding site" description="axial binding residue" evidence="4">
    <location>
        <position position="308"/>
    </location>
    <ligand>
        <name>heme</name>
        <dbReference type="ChEBI" id="CHEBI:30413"/>
    </ligand>
    <ligandPart>
        <name>Fe</name>
        <dbReference type="ChEBI" id="CHEBI:18248"/>
    </ligandPart>
</feature>
<reference evidence="6 7" key="1">
    <citation type="submission" date="2018-05" db="EMBL/GenBank/DDBJ databases">
        <title>Genome sequencing and assembly of the regulated plant pathogen Lachnellula willkommii and related sister species for the development of diagnostic species identification markers.</title>
        <authorList>
            <person name="Giroux E."/>
            <person name="Bilodeau G."/>
        </authorList>
    </citation>
    <scope>NUCLEOTIDE SEQUENCE [LARGE SCALE GENOMIC DNA]</scope>
    <source>
        <strain evidence="6 7">CBS 185.66</strain>
    </source>
</reference>
<keyword evidence="6" id="KW-0808">Transferase</keyword>
<keyword evidence="5" id="KW-0503">Monooxygenase</keyword>
<dbReference type="GO" id="GO:0016705">
    <property type="term" value="F:oxidoreductase activity, acting on paired donors, with incorporation or reduction of molecular oxygen"/>
    <property type="evidence" value="ECO:0007669"/>
    <property type="project" value="InterPro"/>
</dbReference>
<accession>A0A8H8R019</accession>
<dbReference type="GO" id="GO:0005506">
    <property type="term" value="F:iron ion binding"/>
    <property type="evidence" value="ECO:0007669"/>
    <property type="project" value="InterPro"/>
</dbReference>
<dbReference type="RefSeq" id="XP_031003212.1">
    <property type="nucleotide sequence ID" value="XM_031152265.1"/>
</dbReference>
<dbReference type="SUPFAM" id="SSF48264">
    <property type="entry name" value="Cytochrome P450"/>
    <property type="match status" value="1"/>
</dbReference>
<evidence type="ECO:0000313" key="6">
    <source>
        <dbReference type="EMBL" id="TVY24424.1"/>
    </source>
</evidence>
<dbReference type="PANTHER" id="PTHR24305">
    <property type="entry name" value="CYTOCHROME P450"/>
    <property type="match status" value="1"/>
</dbReference>
<dbReference type="PRINTS" id="PR00463">
    <property type="entry name" value="EP450I"/>
</dbReference>
<comment type="similarity">
    <text evidence="5">Belongs to the cytochrome P450 family.</text>
</comment>
<dbReference type="GeneID" id="41987534"/>
<dbReference type="CDD" id="cd11060">
    <property type="entry name" value="CYP57A1-like"/>
    <property type="match status" value="1"/>
</dbReference>